<dbReference type="PANTHER" id="PTHR35867:SF1">
    <property type="entry name" value="PROTEIN RSEC"/>
    <property type="match status" value="1"/>
</dbReference>
<keyword evidence="1" id="KW-1133">Transmembrane helix</keyword>
<accession>A0ABS1CQ38</accession>
<organism evidence="2 3">
    <name type="scientific">Thiohalocapsa halophila</name>
    <dbReference type="NCBI Taxonomy" id="69359"/>
    <lineage>
        <taxon>Bacteria</taxon>
        <taxon>Pseudomonadati</taxon>
        <taxon>Pseudomonadota</taxon>
        <taxon>Gammaproteobacteria</taxon>
        <taxon>Chromatiales</taxon>
        <taxon>Chromatiaceae</taxon>
        <taxon>Thiohalocapsa</taxon>
    </lineage>
</organism>
<protein>
    <recommendedName>
        <fullName evidence="4">SoxR reducing system RseC family protein</fullName>
    </recommendedName>
</protein>
<reference evidence="2 3" key="1">
    <citation type="journal article" date="2020" name="Microorganisms">
        <title>Osmotic Adaptation and Compatible Solute Biosynthesis of Phototrophic Bacteria as Revealed from Genome Analyses.</title>
        <authorList>
            <person name="Imhoff J.F."/>
            <person name="Rahn T."/>
            <person name="Kunzel S."/>
            <person name="Keller A."/>
            <person name="Neulinger S.C."/>
        </authorList>
    </citation>
    <scope>NUCLEOTIDE SEQUENCE [LARGE SCALE GENOMIC DNA]</scope>
    <source>
        <strain evidence="2 3">DSM 6210</strain>
    </source>
</reference>
<evidence type="ECO:0000313" key="3">
    <source>
        <dbReference type="Proteomes" id="UP000748752"/>
    </source>
</evidence>
<evidence type="ECO:0000313" key="2">
    <source>
        <dbReference type="EMBL" id="MBK1633609.1"/>
    </source>
</evidence>
<dbReference type="EMBL" id="NRRV01000099">
    <property type="protein sequence ID" value="MBK1633609.1"/>
    <property type="molecule type" value="Genomic_DNA"/>
</dbReference>
<sequence length="160" mass="15730">MIEQEASVVAVADGAALVEVPRRSSCSGCGHGSSCGTATVAKLFGNRSATRLRVVDQLGLAAGERVVIGIRSPLLVRASLAAYLLPLLALVGAAGGADAAGLGDVAGAATGLGGLLAGLWLAGLITGGSGARARFRPVLLRRVTGTASITIEPPHPTVAG</sequence>
<dbReference type="Pfam" id="PF04246">
    <property type="entry name" value="RseC_MucC"/>
    <property type="match status" value="1"/>
</dbReference>
<dbReference type="InterPro" id="IPR026268">
    <property type="entry name" value="RseC"/>
</dbReference>
<dbReference type="Proteomes" id="UP000748752">
    <property type="component" value="Unassembled WGS sequence"/>
</dbReference>
<keyword evidence="1" id="KW-0812">Transmembrane</keyword>
<feature type="transmembrane region" description="Helical" evidence="1">
    <location>
        <begin position="74"/>
        <end position="93"/>
    </location>
</feature>
<keyword evidence="3" id="KW-1185">Reference proteome</keyword>
<dbReference type="PANTHER" id="PTHR35867">
    <property type="entry name" value="PROTEIN RSEC"/>
    <property type="match status" value="1"/>
</dbReference>
<dbReference type="PIRSF" id="PIRSF004923">
    <property type="entry name" value="RseC"/>
    <property type="match status" value="1"/>
</dbReference>
<comment type="caution">
    <text evidence="2">The sequence shown here is derived from an EMBL/GenBank/DDBJ whole genome shotgun (WGS) entry which is preliminary data.</text>
</comment>
<proteinExistence type="predicted"/>
<feature type="transmembrane region" description="Helical" evidence="1">
    <location>
        <begin position="105"/>
        <end position="126"/>
    </location>
</feature>
<evidence type="ECO:0008006" key="4">
    <source>
        <dbReference type="Google" id="ProtNLM"/>
    </source>
</evidence>
<evidence type="ECO:0000256" key="1">
    <source>
        <dbReference type="SAM" id="Phobius"/>
    </source>
</evidence>
<gene>
    <name evidence="2" type="ORF">CKO31_23260</name>
</gene>
<name>A0ABS1CQ38_9GAMM</name>
<dbReference type="InterPro" id="IPR007359">
    <property type="entry name" value="SigmaE_reg_RseC_MucC"/>
</dbReference>
<keyword evidence="1" id="KW-0472">Membrane</keyword>